<name>A0ABD0W4P6_DENTH</name>
<evidence type="ECO:0000256" key="1">
    <source>
        <dbReference type="SAM" id="SignalP"/>
    </source>
</evidence>
<comment type="caution">
    <text evidence="2">The sequence shown here is derived from an EMBL/GenBank/DDBJ whole genome shotgun (WGS) entry which is preliminary data.</text>
</comment>
<keyword evidence="1" id="KW-0732">Signal</keyword>
<dbReference type="AlphaFoldDB" id="A0ABD0W4P6"/>
<sequence length="157" mass="17632">MPLGNIRALAITVILWCHLAAKPLGLEGPESSSSDQQMRDEGIKTTVIGTMSVIESREYKGEASVKAVIASKTTEALVDKDMLCQSSTCLLVPKTPDNIWLNSRPLLHRNCHKWYAELPKDSVKTFKELYITFIERFASATKKVIISYLDFEKTKKI</sequence>
<proteinExistence type="predicted"/>
<dbReference type="Proteomes" id="UP001552299">
    <property type="component" value="Unassembled WGS sequence"/>
</dbReference>
<protein>
    <submittedName>
        <fullName evidence="2">Uncharacterized protein</fullName>
    </submittedName>
</protein>
<accession>A0ABD0W4P6</accession>
<evidence type="ECO:0000313" key="3">
    <source>
        <dbReference type="Proteomes" id="UP001552299"/>
    </source>
</evidence>
<organism evidence="2 3">
    <name type="scientific">Dendrobium thyrsiflorum</name>
    <name type="common">Pinecone-like raceme dendrobium</name>
    <name type="synonym">Orchid</name>
    <dbReference type="NCBI Taxonomy" id="117978"/>
    <lineage>
        <taxon>Eukaryota</taxon>
        <taxon>Viridiplantae</taxon>
        <taxon>Streptophyta</taxon>
        <taxon>Embryophyta</taxon>
        <taxon>Tracheophyta</taxon>
        <taxon>Spermatophyta</taxon>
        <taxon>Magnoliopsida</taxon>
        <taxon>Liliopsida</taxon>
        <taxon>Asparagales</taxon>
        <taxon>Orchidaceae</taxon>
        <taxon>Epidendroideae</taxon>
        <taxon>Malaxideae</taxon>
        <taxon>Dendrobiinae</taxon>
        <taxon>Dendrobium</taxon>
    </lineage>
</organism>
<reference evidence="2 3" key="1">
    <citation type="journal article" date="2024" name="Plant Biotechnol. J.">
        <title>Dendrobium thyrsiflorum genome and its molecular insights into genes involved in important horticultural traits.</title>
        <authorList>
            <person name="Chen B."/>
            <person name="Wang J.Y."/>
            <person name="Zheng P.J."/>
            <person name="Li K.L."/>
            <person name="Liang Y.M."/>
            <person name="Chen X.F."/>
            <person name="Zhang C."/>
            <person name="Zhao X."/>
            <person name="He X."/>
            <person name="Zhang G.Q."/>
            <person name="Liu Z.J."/>
            <person name="Xu Q."/>
        </authorList>
    </citation>
    <scope>NUCLEOTIDE SEQUENCE [LARGE SCALE GENOMIC DNA]</scope>
    <source>
        <strain evidence="2">GZMU011</strain>
    </source>
</reference>
<keyword evidence="3" id="KW-1185">Reference proteome</keyword>
<gene>
    <name evidence="2" type="ORF">M5K25_001903</name>
</gene>
<feature type="signal peptide" evidence="1">
    <location>
        <begin position="1"/>
        <end position="21"/>
    </location>
</feature>
<feature type="chain" id="PRO_5044762980" evidence="1">
    <location>
        <begin position="22"/>
        <end position="157"/>
    </location>
</feature>
<evidence type="ECO:0000313" key="2">
    <source>
        <dbReference type="EMBL" id="KAL0927703.1"/>
    </source>
</evidence>
<dbReference type="EMBL" id="JANQDX010000002">
    <property type="protein sequence ID" value="KAL0927703.1"/>
    <property type="molecule type" value="Genomic_DNA"/>
</dbReference>